<dbReference type="GO" id="GO:0005634">
    <property type="term" value="C:nucleus"/>
    <property type="evidence" value="ECO:0007669"/>
    <property type="project" value="UniProtKB-SubCell"/>
</dbReference>
<evidence type="ECO:0000313" key="4">
    <source>
        <dbReference type="EMBL" id="CAL4166894.1"/>
    </source>
</evidence>
<gene>
    <name evidence="4" type="ORF">MNOR_LOCUS33533</name>
</gene>
<dbReference type="SMART" id="SM00213">
    <property type="entry name" value="UBQ"/>
    <property type="match status" value="1"/>
</dbReference>
<reference evidence="4 5" key="1">
    <citation type="submission" date="2024-05" db="EMBL/GenBank/DDBJ databases">
        <authorList>
            <person name="Wallberg A."/>
        </authorList>
    </citation>
    <scope>NUCLEOTIDE SEQUENCE [LARGE SCALE GENOMIC DNA]</scope>
</reference>
<dbReference type="PROSITE" id="PS50053">
    <property type="entry name" value="UBIQUITIN_2"/>
    <property type="match status" value="1"/>
</dbReference>
<name>A0AAV2S8D6_MEGNR</name>
<proteinExistence type="inferred from homology"/>
<protein>
    <recommendedName>
        <fullName evidence="2">Small ubiquitin-related modifier</fullName>
        <shortName evidence="2">SUMO</shortName>
    </recommendedName>
</protein>
<dbReference type="InterPro" id="IPR000626">
    <property type="entry name" value="Ubiquitin-like_dom"/>
</dbReference>
<dbReference type="EMBL" id="CAXKWB010048606">
    <property type="protein sequence ID" value="CAL4166894.1"/>
    <property type="molecule type" value="Genomic_DNA"/>
</dbReference>
<dbReference type="Proteomes" id="UP001497623">
    <property type="component" value="Unassembled WGS sequence"/>
</dbReference>
<dbReference type="InterPro" id="IPR029071">
    <property type="entry name" value="Ubiquitin-like_domsf"/>
</dbReference>
<dbReference type="AlphaFoldDB" id="A0AAV2S8D6"/>
<dbReference type="Gene3D" id="3.10.20.90">
    <property type="entry name" value="Phosphatidylinositol 3-kinase Catalytic Subunit, Chain A, domain 1"/>
    <property type="match status" value="1"/>
</dbReference>
<keyword evidence="2" id="KW-0833">Ubl conjugation pathway</keyword>
<evidence type="ECO:0000256" key="2">
    <source>
        <dbReference type="RuleBase" id="RU361190"/>
    </source>
</evidence>
<evidence type="ECO:0000256" key="1">
    <source>
        <dbReference type="ARBA" id="ARBA00009185"/>
    </source>
</evidence>
<feature type="non-terminal residue" evidence="4">
    <location>
        <position position="115"/>
    </location>
</feature>
<keyword evidence="2" id="KW-0539">Nucleus</keyword>
<dbReference type="Pfam" id="PF11976">
    <property type="entry name" value="Rad60-SLD"/>
    <property type="match status" value="1"/>
</dbReference>
<evidence type="ECO:0000259" key="3">
    <source>
        <dbReference type="PROSITE" id="PS50053"/>
    </source>
</evidence>
<accession>A0AAV2S8D6</accession>
<evidence type="ECO:0000313" key="5">
    <source>
        <dbReference type="Proteomes" id="UP001497623"/>
    </source>
</evidence>
<sequence length="115" mass="13357">MHYLKSFSGKHIYLGLDLELEMPNTMSEKIGRSNADAEFLTLQVMNLGERDMPFRLKYTARMFKMKNAFTHRFSMSIQSCQFLFKGRSIKDGDTPRSLKMKDNDIVHVTNQNNTA</sequence>
<dbReference type="PANTHER" id="PTHR10562">
    <property type="entry name" value="SMALL UBIQUITIN-RELATED MODIFIER"/>
    <property type="match status" value="1"/>
</dbReference>
<feature type="domain" description="Ubiquitin-like" evidence="3">
    <location>
        <begin position="40"/>
        <end position="115"/>
    </location>
</feature>
<comment type="caution">
    <text evidence="4">The sequence shown here is derived from an EMBL/GenBank/DDBJ whole genome shotgun (WGS) entry which is preliminary data.</text>
</comment>
<dbReference type="InterPro" id="IPR022617">
    <property type="entry name" value="Rad60/SUMO-like_dom"/>
</dbReference>
<comment type="similarity">
    <text evidence="1 2">Belongs to the ubiquitin family. SUMO subfamily.</text>
</comment>
<organism evidence="4 5">
    <name type="scientific">Meganyctiphanes norvegica</name>
    <name type="common">Northern krill</name>
    <name type="synonym">Thysanopoda norvegica</name>
    <dbReference type="NCBI Taxonomy" id="48144"/>
    <lineage>
        <taxon>Eukaryota</taxon>
        <taxon>Metazoa</taxon>
        <taxon>Ecdysozoa</taxon>
        <taxon>Arthropoda</taxon>
        <taxon>Crustacea</taxon>
        <taxon>Multicrustacea</taxon>
        <taxon>Malacostraca</taxon>
        <taxon>Eumalacostraca</taxon>
        <taxon>Eucarida</taxon>
        <taxon>Euphausiacea</taxon>
        <taxon>Euphausiidae</taxon>
        <taxon>Meganyctiphanes</taxon>
    </lineage>
</organism>
<dbReference type="SUPFAM" id="SSF54236">
    <property type="entry name" value="Ubiquitin-like"/>
    <property type="match status" value="1"/>
</dbReference>
<comment type="subcellular location">
    <subcellularLocation>
        <location evidence="2">Nucleus</location>
    </subcellularLocation>
</comment>
<keyword evidence="5" id="KW-1185">Reference proteome</keyword>